<keyword evidence="11" id="KW-0175">Coiled coil</keyword>
<comment type="caution">
    <text evidence="12">The sequence shown here is derived from an EMBL/GenBank/DDBJ whole genome shotgun (WGS) entry which is preliminary data.</text>
</comment>
<feature type="chain" id="PRO_5021037717" description="Dolichyl-diphosphooligosaccharide--protein glycosyltransferase subunit 1" evidence="10">
    <location>
        <begin position="24"/>
        <end position="655"/>
    </location>
</feature>
<dbReference type="PANTHER" id="PTHR21049">
    <property type="entry name" value="RIBOPHORIN I"/>
    <property type="match status" value="1"/>
</dbReference>
<comment type="function">
    <text evidence="1 10">Subunit of the oligosaccharyl transferase (OST) complex that catalyzes the initial transfer of a defined glycan (Glc(3)Man(9)GlcNAc(2) in eukaryotes) from the lipid carrier dolichol-pyrophosphate to an asparagine residue within an Asn-X-Ser/Thr consensus motif in nascent polypeptide chains, the first step in protein N-glycosylation. N-glycosylation occurs cotranslationally and the complex associates with the Sec61 complex at the channel-forming translocon complex that mediates protein translocation across the endoplasmic reticulum (ER). All subunits are required for a maximal enzyme activity.</text>
</comment>
<keyword evidence="7 10" id="KW-0256">Endoplasmic reticulum</keyword>
<dbReference type="GO" id="GO:0008250">
    <property type="term" value="C:oligosaccharyltransferase complex"/>
    <property type="evidence" value="ECO:0007669"/>
    <property type="project" value="UniProtKB-UniRule"/>
</dbReference>
<dbReference type="Pfam" id="PF04597">
    <property type="entry name" value="Ribophorin_I"/>
    <property type="match status" value="1"/>
</dbReference>
<evidence type="ECO:0000256" key="8">
    <source>
        <dbReference type="ARBA" id="ARBA00022989"/>
    </source>
</evidence>
<keyword evidence="8 10" id="KW-1133">Transmembrane helix</keyword>
<organism evidence="12 13">
    <name type="scientific">Musa balbisiana</name>
    <name type="common">Banana</name>
    <dbReference type="NCBI Taxonomy" id="52838"/>
    <lineage>
        <taxon>Eukaryota</taxon>
        <taxon>Viridiplantae</taxon>
        <taxon>Streptophyta</taxon>
        <taxon>Embryophyta</taxon>
        <taxon>Tracheophyta</taxon>
        <taxon>Spermatophyta</taxon>
        <taxon>Magnoliopsida</taxon>
        <taxon>Liliopsida</taxon>
        <taxon>Zingiberales</taxon>
        <taxon>Musaceae</taxon>
        <taxon>Musa</taxon>
    </lineage>
</organism>
<dbReference type="AlphaFoldDB" id="A0A4S8K3G9"/>
<evidence type="ECO:0000256" key="2">
    <source>
        <dbReference type="ARBA" id="ARBA00004115"/>
    </source>
</evidence>
<protein>
    <recommendedName>
        <fullName evidence="10">Dolichyl-diphosphooligosaccharide--protein glycosyltransferase subunit 1</fullName>
    </recommendedName>
</protein>
<dbReference type="PANTHER" id="PTHR21049:SF0">
    <property type="entry name" value="DOLICHYL-DIPHOSPHOOLIGOSACCHARIDE--PROTEIN GLYCOSYLTRANSFERASE SUBUNIT 1"/>
    <property type="match status" value="1"/>
</dbReference>
<comment type="similarity">
    <text evidence="4 10">Belongs to the OST1 family.</text>
</comment>
<proteinExistence type="inferred from homology"/>
<keyword evidence="6 10" id="KW-0732">Signal</keyword>
<evidence type="ECO:0000256" key="9">
    <source>
        <dbReference type="ARBA" id="ARBA00023136"/>
    </source>
</evidence>
<evidence type="ECO:0000256" key="1">
    <source>
        <dbReference type="ARBA" id="ARBA00002791"/>
    </source>
</evidence>
<dbReference type="InterPro" id="IPR007676">
    <property type="entry name" value="Ribophorin_I"/>
</dbReference>
<name>A0A4S8K3G9_MUSBA</name>
<feature type="coiled-coil region" evidence="11">
    <location>
        <begin position="624"/>
        <end position="651"/>
    </location>
</feature>
<accession>A0A4S8K3G9</accession>
<dbReference type="Proteomes" id="UP000317650">
    <property type="component" value="Chromosome 8"/>
</dbReference>
<reference evidence="12 13" key="1">
    <citation type="journal article" date="2019" name="Nat. Plants">
        <title>Genome sequencing of Musa balbisiana reveals subgenome evolution and function divergence in polyploid bananas.</title>
        <authorList>
            <person name="Yao X."/>
        </authorList>
    </citation>
    <scope>NUCLEOTIDE SEQUENCE [LARGE SCALE GENOMIC DNA]</scope>
    <source>
        <strain evidence="13">cv. DH-PKW</strain>
        <tissue evidence="12">Leaves</tissue>
    </source>
</reference>
<evidence type="ECO:0000256" key="5">
    <source>
        <dbReference type="ARBA" id="ARBA00022692"/>
    </source>
</evidence>
<dbReference type="UniPathway" id="UPA00378"/>
<evidence type="ECO:0000256" key="10">
    <source>
        <dbReference type="RuleBase" id="RU361143"/>
    </source>
</evidence>
<keyword evidence="5 10" id="KW-0812">Transmembrane</keyword>
<evidence type="ECO:0000256" key="4">
    <source>
        <dbReference type="ARBA" id="ARBA00008905"/>
    </source>
</evidence>
<keyword evidence="13" id="KW-1185">Reference proteome</keyword>
<dbReference type="GO" id="GO:0018279">
    <property type="term" value="P:protein N-linked glycosylation via asparagine"/>
    <property type="evidence" value="ECO:0007669"/>
    <property type="project" value="TreeGrafter"/>
</dbReference>
<evidence type="ECO:0000313" key="13">
    <source>
        <dbReference type="Proteomes" id="UP000317650"/>
    </source>
</evidence>
<gene>
    <name evidence="12" type="ORF">C4D60_Mb08t13340</name>
</gene>
<evidence type="ECO:0000256" key="11">
    <source>
        <dbReference type="SAM" id="Coils"/>
    </source>
</evidence>
<feature type="signal peptide" evidence="10">
    <location>
        <begin position="1"/>
        <end position="23"/>
    </location>
</feature>
<evidence type="ECO:0000256" key="3">
    <source>
        <dbReference type="ARBA" id="ARBA00004922"/>
    </source>
</evidence>
<dbReference type="STRING" id="52838.A0A4S8K3G9"/>
<sequence>MAMLSRFAFFLLWISVLSSTTHSELVISRIDRRVCRSTVLSVFRVLDDPKPAFFLGSMRAIGLSDVVDLSSHIVRALFSLKVENVGSKVVSEVLLAFPNMQAKNLAAIKTLYNEGRGKVKASSVNLPTTVVEPEGMPPELTFYSVSLPKGLEKGGTVSLDVLAVFTHSLQPFPEEITQADGQLVVYQDSAYYLSPYTVKVQTLGIRLPGGRVESYTKFPNAKLVDSEITYGPFENLPAFSYSPVIVHFENNYPFAVAHELVREIEISHWGNVQITEHYNLVHGGAKTKGGFSRLDYQARSSVRGASSFNHLIFRLPPRAHSIYYRDEIGNISTSHFWGDSRKTQLEIEPRFPIFGGWKTSFTIGYGLPLQDFLFKVDGKRMLNITFGSPMDEVIVDNLIVKANALSKQLNKVVLPEGSNGISASVPFPTKQGEEIKYSHLDIVGRPVLVLEKSNVVPEHNLYFQVYYHFNNLSLLGEPMMLISGFFLLFVACIVYMHTDMSISKSSASYLAKIQLEEVQATVQQIQNIINQCLAVHDKLDASLRDLSRTGDVQSCKIARKTADAQLKELVKELKPLVTFLHHSPQASHIWPKVEELVAKEKDMQEKMFLRHSTVVDCFEKKLGGREIENRIASQQQKLAALRQEVDDLLEFLDEI</sequence>
<evidence type="ECO:0000256" key="7">
    <source>
        <dbReference type="ARBA" id="ARBA00022824"/>
    </source>
</evidence>
<keyword evidence="9 10" id="KW-0472">Membrane</keyword>
<comment type="subunit">
    <text evidence="10">Component of the oligosaccharyltransferase (OST) complex.</text>
</comment>
<dbReference type="EMBL" id="PYDT01000002">
    <property type="protein sequence ID" value="THU69334.1"/>
    <property type="molecule type" value="Genomic_DNA"/>
</dbReference>
<feature type="transmembrane region" description="Helical" evidence="10">
    <location>
        <begin position="479"/>
        <end position="496"/>
    </location>
</feature>
<evidence type="ECO:0000313" key="12">
    <source>
        <dbReference type="EMBL" id="THU69334.1"/>
    </source>
</evidence>
<evidence type="ECO:0000256" key="6">
    <source>
        <dbReference type="ARBA" id="ARBA00022729"/>
    </source>
</evidence>
<comment type="subcellular location">
    <subcellularLocation>
        <location evidence="2 10">Endoplasmic reticulum membrane</location>
        <topology evidence="2 10">Single-pass type I membrane protein</topology>
    </subcellularLocation>
</comment>
<comment type="pathway">
    <text evidence="3 10">Protein modification; protein glycosylation.</text>
</comment>